<sequence length="88" mass="9733">MVRIELWLGIRTQPGIEPRSRLAIQLSGVGDLGIGSAPDIERSLSVEPRGRRLIIHLSARLGRRFLPTRRLTVSPGIRSLGRSFEPAP</sequence>
<dbReference type="EMBL" id="QJKF01000001">
    <property type="protein sequence ID" value="PXX70874.1"/>
    <property type="molecule type" value="Genomic_DNA"/>
</dbReference>
<protein>
    <submittedName>
        <fullName evidence="1">Uncharacterized protein</fullName>
    </submittedName>
</protein>
<proteinExistence type="predicted"/>
<dbReference type="Proteomes" id="UP000247569">
    <property type="component" value="Unassembled WGS sequence"/>
</dbReference>
<dbReference type="AlphaFoldDB" id="A0A318KYF5"/>
<evidence type="ECO:0000313" key="2">
    <source>
        <dbReference type="Proteomes" id="UP000247569"/>
    </source>
</evidence>
<reference evidence="1 2" key="1">
    <citation type="submission" date="2018-05" db="EMBL/GenBank/DDBJ databases">
        <title>Genomic Encyclopedia of Type Strains, Phase IV (KMG-IV): sequencing the most valuable type-strain genomes for metagenomic binning, comparative biology and taxonomic classification.</title>
        <authorList>
            <person name="Goeker M."/>
        </authorList>
    </citation>
    <scope>NUCLEOTIDE SEQUENCE [LARGE SCALE GENOMIC DNA]</scope>
    <source>
        <strain evidence="1 2">DSM 44704</strain>
    </source>
</reference>
<evidence type="ECO:0000313" key="1">
    <source>
        <dbReference type="EMBL" id="PXX70874.1"/>
    </source>
</evidence>
<accession>A0A318KYF5</accession>
<name>A0A318KYF5_9NOCA</name>
<organism evidence="1 2">
    <name type="scientific">Nocardia tenerifensis</name>
    <dbReference type="NCBI Taxonomy" id="228006"/>
    <lineage>
        <taxon>Bacteria</taxon>
        <taxon>Bacillati</taxon>
        <taxon>Actinomycetota</taxon>
        <taxon>Actinomycetes</taxon>
        <taxon>Mycobacteriales</taxon>
        <taxon>Nocardiaceae</taxon>
        <taxon>Nocardia</taxon>
    </lineage>
</organism>
<gene>
    <name evidence="1" type="ORF">DFR70_101295</name>
</gene>
<keyword evidence="2" id="KW-1185">Reference proteome</keyword>
<comment type="caution">
    <text evidence="1">The sequence shown here is derived from an EMBL/GenBank/DDBJ whole genome shotgun (WGS) entry which is preliminary data.</text>
</comment>